<accession>A0A6J6JRH6</accession>
<reference evidence="7" key="1">
    <citation type="submission" date="2020-05" db="EMBL/GenBank/DDBJ databases">
        <authorList>
            <person name="Chiriac C."/>
            <person name="Salcher M."/>
            <person name="Ghai R."/>
            <person name="Kavagutti S V."/>
        </authorList>
    </citation>
    <scope>NUCLEOTIDE SEQUENCE</scope>
</reference>
<keyword evidence="2" id="KW-0805">Transcription regulation</keyword>
<name>A0A6J6JRH6_9ZZZZ</name>
<evidence type="ECO:0000256" key="3">
    <source>
        <dbReference type="ARBA" id="ARBA00023082"/>
    </source>
</evidence>
<dbReference type="InterPro" id="IPR036388">
    <property type="entry name" value="WH-like_DNA-bd_sf"/>
</dbReference>
<comment type="similarity">
    <text evidence="1">Belongs to the sigma-70 factor family. ECF subfamily.</text>
</comment>
<dbReference type="Pfam" id="PF04542">
    <property type="entry name" value="Sigma70_r2"/>
    <property type="match status" value="1"/>
</dbReference>
<proteinExistence type="inferred from homology"/>
<dbReference type="SUPFAM" id="SSF88946">
    <property type="entry name" value="Sigma2 domain of RNA polymerase sigma factors"/>
    <property type="match status" value="1"/>
</dbReference>
<keyword evidence="4" id="KW-0804">Transcription</keyword>
<dbReference type="InterPro" id="IPR013324">
    <property type="entry name" value="RNA_pol_sigma_r3/r4-like"/>
</dbReference>
<dbReference type="EMBL" id="CAEZVQ010000124">
    <property type="protein sequence ID" value="CAB4640020.1"/>
    <property type="molecule type" value="Genomic_DNA"/>
</dbReference>
<evidence type="ECO:0000256" key="2">
    <source>
        <dbReference type="ARBA" id="ARBA00023015"/>
    </source>
</evidence>
<evidence type="ECO:0000259" key="6">
    <source>
        <dbReference type="Pfam" id="PF08281"/>
    </source>
</evidence>
<dbReference type="Pfam" id="PF08281">
    <property type="entry name" value="Sigma70_r4_2"/>
    <property type="match status" value="1"/>
</dbReference>
<evidence type="ECO:0000259" key="5">
    <source>
        <dbReference type="Pfam" id="PF04542"/>
    </source>
</evidence>
<evidence type="ECO:0000256" key="4">
    <source>
        <dbReference type="ARBA" id="ARBA00023163"/>
    </source>
</evidence>
<dbReference type="GO" id="GO:0016987">
    <property type="term" value="F:sigma factor activity"/>
    <property type="evidence" value="ECO:0007669"/>
    <property type="project" value="UniProtKB-KW"/>
</dbReference>
<evidence type="ECO:0000313" key="7">
    <source>
        <dbReference type="EMBL" id="CAB4640020.1"/>
    </source>
</evidence>
<feature type="domain" description="RNA polymerase sigma factor 70 region 4 type 2" evidence="6">
    <location>
        <begin position="130"/>
        <end position="181"/>
    </location>
</feature>
<dbReference type="GO" id="GO:0003677">
    <property type="term" value="F:DNA binding"/>
    <property type="evidence" value="ECO:0007669"/>
    <property type="project" value="InterPro"/>
</dbReference>
<dbReference type="GO" id="GO:0006352">
    <property type="term" value="P:DNA-templated transcription initiation"/>
    <property type="evidence" value="ECO:0007669"/>
    <property type="project" value="InterPro"/>
</dbReference>
<dbReference type="PANTHER" id="PTHR43133:SF51">
    <property type="entry name" value="RNA POLYMERASE SIGMA FACTOR"/>
    <property type="match status" value="1"/>
</dbReference>
<feature type="domain" description="RNA polymerase sigma-70 region 2" evidence="5">
    <location>
        <begin position="36"/>
        <end position="103"/>
    </location>
</feature>
<organism evidence="7">
    <name type="scientific">freshwater metagenome</name>
    <dbReference type="NCBI Taxonomy" id="449393"/>
    <lineage>
        <taxon>unclassified sequences</taxon>
        <taxon>metagenomes</taxon>
        <taxon>ecological metagenomes</taxon>
    </lineage>
</organism>
<gene>
    <name evidence="7" type="ORF">UFOPK2086_00906</name>
</gene>
<dbReference type="InterPro" id="IPR013249">
    <property type="entry name" value="RNA_pol_sigma70_r4_t2"/>
</dbReference>
<sequence>MAGSNQRPVVYFREVTSDALLVKRAQRGDRNAVDTLLRENYDIVRAVCHRIVINTSDAEDATQLALMAIVRALPSFDGRAKFSTWVYRIATNAALDELRRIRRRDVPNDDAKFASISVGDATNAIDAQMDVSAALAQVAEEFRVALVLRHIADLDYEEIAVILEVPVGTVRSRLSRGRAQLTALLGNQGESNHRQNNDIGGQP</sequence>
<dbReference type="Gene3D" id="1.10.1740.10">
    <property type="match status" value="1"/>
</dbReference>
<dbReference type="SUPFAM" id="SSF88659">
    <property type="entry name" value="Sigma3 and sigma4 domains of RNA polymerase sigma factors"/>
    <property type="match status" value="1"/>
</dbReference>
<keyword evidence="3" id="KW-0731">Sigma factor</keyword>
<dbReference type="PANTHER" id="PTHR43133">
    <property type="entry name" value="RNA POLYMERASE ECF-TYPE SIGMA FACTO"/>
    <property type="match status" value="1"/>
</dbReference>
<dbReference type="Gene3D" id="1.10.10.10">
    <property type="entry name" value="Winged helix-like DNA-binding domain superfamily/Winged helix DNA-binding domain"/>
    <property type="match status" value="1"/>
</dbReference>
<dbReference type="AlphaFoldDB" id="A0A6J6JRH6"/>
<dbReference type="InterPro" id="IPR007627">
    <property type="entry name" value="RNA_pol_sigma70_r2"/>
</dbReference>
<dbReference type="InterPro" id="IPR039425">
    <property type="entry name" value="RNA_pol_sigma-70-like"/>
</dbReference>
<dbReference type="InterPro" id="IPR013325">
    <property type="entry name" value="RNA_pol_sigma_r2"/>
</dbReference>
<evidence type="ECO:0000256" key="1">
    <source>
        <dbReference type="ARBA" id="ARBA00010641"/>
    </source>
</evidence>
<dbReference type="NCBIfam" id="TIGR02937">
    <property type="entry name" value="sigma70-ECF"/>
    <property type="match status" value="1"/>
</dbReference>
<dbReference type="CDD" id="cd06171">
    <property type="entry name" value="Sigma70_r4"/>
    <property type="match status" value="1"/>
</dbReference>
<dbReference type="InterPro" id="IPR014284">
    <property type="entry name" value="RNA_pol_sigma-70_dom"/>
</dbReference>
<protein>
    <submittedName>
        <fullName evidence="7">Unannotated protein</fullName>
    </submittedName>
</protein>